<keyword evidence="6" id="KW-1185">Reference proteome</keyword>
<accession>A0A3A1UCI5</accession>
<dbReference type="OrthoDB" id="9810929at2"/>
<name>A0A3A1UCI5_9MICO</name>
<dbReference type="InterPro" id="IPR001296">
    <property type="entry name" value="Glyco_trans_1"/>
</dbReference>
<evidence type="ECO:0000256" key="2">
    <source>
        <dbReference type="ARBA" id="ARBA00022679"/>
    </source>
</evidence>
<dbReference type="Proteomes" id="UP000265742">
    <property type="component" value="Unassembled WGS sequence"/>
</dbReference>
<reference evidence="6" key="1">
    <citation type="submission" date="2018-09" db="EMBL/GenBank/DDBJ databases">
        <authorList>
            <person name="Kim I."/>
        </authorList>
    </citation>
    <scope>NUCLEOTIDE SEQUENCE [LARGE SCALE GENOMIC DNA]</scope>
    <source>
        <strain evidence="6">DD4a</strain>
    </source>
</reference>
<dbReference type="AlphaFoldDB" id="A0A3A1UCI5"/>
<sequence>MRIALVSEHASPLATLGGVDAGGQNVHVAALATALGARGHVVDVYTRRDDPDLPDRVPFAPNVTVVPVPAGPAAPVPKDELLPLMGEFADFLAATWTADRPDVVHGHFWMSGLAALDAAERVDLALGGHLPVAQTFHALGVVKRRQQGTKDTSPAERAFLEPGVARRADLVVATCSDEAFELKAFGVPSSRIAVVPCGVDTAHFTPTGPVAPRTDRVRLLTVSRLVPRKGVGNAIEALGLLVRAGVDAELVVVGGAGDADHLETEPETERLRRVIEAEGLQDRVVLAGRKGHDELPAWYRSADVVVCAPWYEPFGIVPLEAMACGRPVIATGVGGLIDTVVEDVTGLHVPARDPEAIAEAVTTMLADPELRRRYGDAGRARATSRYTWRRIAADTTRVYERLAARNQVRLMTGER</sequence>
<dbReference type="Pfam" id="PF00534">
    <property type="entry name" value="Glycos_transf_1"/>
    <property type="match status" value="1"/>
</dbReference>
<evidence type="ECO:0000256" key="1">
    <source>
        <dbReference type="ARBA" id="ARBA00022676"/>
    </source>
</evidence>
<protein>
    <submittedName>
        <fullName evidence="5">Glycosyltransferase family 1 protein</fullName>
    </submittedName>
</protein>
<dbReference type="RefSeq" id="WP_119481248.1">
    <property type="nucleotide sequence ID" value="NZ_QXTG01000001.1"/>
</dbReference>
<feature type="domain" description="Glycosyltransferase subfamily 4-like N-terminal" evidence="4">
    <location>
        <begin position="22"/>
        <end position="202"/>
    </location>
</feature>
<keyword evidence="1" id="KW-0328">Glycosyltransferase</keyword>
<evidence type="ECO:0000313" key="5">
    <source>
        <dbReference type="EMBL" id="RIX30886.1"/>
    </source>
</evidence>
<comment type="caution">
    <text evidence="5">The sequence shown here is derived from an EMBL/GenBank/DDBJ whole genome shotgun (WGS) entry which is preliminary data.</text>
</comment>
<dbReference type="GO" id="GO:0016757">
    <property type="term" value="F:glycosyltransferase activity"/>
    <property type="evidence" value="ECO:0007669"/>
    <property type="project" value="UniProtKB-KW"/>
</dbReference>
<evidence type="ECO:0000259" key="4">
    <source>
        <dbReference type="Pfam" id="PF13439"/>
    </source>
</evidence>
<dbReference type="PANTHER" id="PTHR12526:SF635">
    <property type="entry name" value="GLYCOSYL TRANSFERASE GROUP 1"/>
    <property type="match status" value="1"/>
</dbReference>
<proteinExistence type="predicted"/>
<dbReference type="EMBL" id="QXTG01000001">
    <property type="protein sequence ID" value="RIX30886.1"/>
    <property type="molecule type" value="Genomic_DNA"/>
</dbReference>
<gene>
    <name evidence="5" type="ORF">D1781_05720</name>
</gene>
<dbReference type="SUPFAM" id="SSF53756">
    <property type="entry name" value="UDP-Glycosyltransferase/glycogen phosphorylase"/>
    <property type="match status" value="1"/>
</dbReference>
<evidence type="ECO:0000259" key="3">
    <source>
        <dbReference type="Pfam" id="PF00534"/>
    </source>
</evidence>
<feature type="domain" description="Glycosyl transferase family 1" evidence="3">
    <location>
        <begin position="214"/>
        <end position="380"/>
    </location>
</feature>
<dbReference type="Pfam" id="PF13439">
    <property type="entry name" value="Glyco_transf_4"/>
    <property type="match status" value="1"/>
</dbReference>
<dbReference type="Gene3D" id="3.40.50.2000">
    <property type="entry name" value="Glycogen Phosphorylase B"/>
    <property type="match status" value="2"/>
</dbReference>
<dbReference type="PANTHER" id="PTHR12526">
    <property type="entry name" value="GLYCOSYLTRANSFERASE"/>
    <property type="match status" value="1"/>
</dbReference>
<organism evidence="5 6">
    <name type="scientific">Amnibacterium setariae</name>
    <dbReference type="NCBI Taxonomy" id="2306585"/>
    <lineage>
        <taxon>Bacteria</taxon>
        <taxon>Bacillati</taxon>
        <taxon>Actinomycetota</taxon>
        <taxon>Actinomycetes</taxon>
        <taxon>Micrococcales</taxon>
        <taxon>Microbacteriaceae</taxon>
        <taxon>Amnibacterium</taxon>
    </lineage>
</organism>
<evidence type="ECO:0000313" key="6">
    <source>
        <dbReference type="Proteomes" id="UP000265742"/>
    </source>
</evidence>
<dbReference type="InterPro" id="IPR028098">
    <property type="entry name" value="Glyco_trans_4-like_N"/>
</dbReference>
<keyword evidence="2 5" id="KW-0808">Transferase</keyword>